<evidence type="ECO:0000313" key="2">
    <source>
        <dbReference type="Proteomes" id="UP000492821"/>
    </source>
</evidence>
<dbReference type="GO" id="GO:0045211">
    <property type="term" value="C:postsynaptic membrane"/>
    <property type="evidence" value="ECO:0007669"/>
    <property type="project" value="TreeGrafter"/>
</dbReference>
<reference evidence="3" key="2">
    <citation type="submission" date="2020-10" db="UniProtKB">
        <authorList>
            <consortium name="WormBaseParasite"/>
        </authorList>
    </citation>
    <scope>IDENTIFICATION</scope>
</reference>
<dbReference type="PROSITE" id="PS50106">
    <property type="entry name" value="PDZ"/>
    <property type="match status" value="1"/>
</dbReference>
<feature type="domain" description="PDZ" evidence="1">
    <location>
        <begin position="85"/>
        <end position="185"/>
    </location>
</feature>
<dbReference type="Proteomes" id="UP000492821">
    <property type="component" value="Unassembled WGS sequence"/>
</dbReference>
<dbReference type="PANTHER" id="PTHR23119:SF50">
    <property type="entry name" value="PDZ DOMAIN-CONTAINING PROTEIN"/>
    <property type="match status" value="1"/>
</dbReference>
<evidence type="ECO:0000313" key="3">
    <source>
        <dbReference type="WBParaSite" id="Pan_g20465.t1"/>
    </source>
</evidence>
<dbReference type="GO" id="GO:0005912">
    <property type="term" value="C:adherens junction"/>
    <property type="evidence" value="ECO:0007669"/>
    <property type="project" value="TreeGrafter"/>
</dbReference>
<dbReference type="GO" id="GO:0098887">
    <property type="term" value="P:neurotransmitter receptor transport, endosome to postsynaptic membrane"/>
    <property type="evidence" value="ECO:0007669"/>
    <property type="project" value="TreeGrafter"/>
</dbReference>
<proteinExistence type="predicted"/>
<name>A0A7E4VG01_PANRE</name>
<dbReference type="InterPro" id="IPR050614">
    <property type="entry name" value="Synaptic_Scaffolding_LAP-MAGUK"/>
</dbReference>
<dbReference type="SMART" id="SM00228">
    <property type="entry name" value="PDZ"/>
    <property type="match status" value="1"/>
</dbReference>
<evidence type="ECO:0000259" key="1">
    <source>
        <dbReference type="PROSITE" id="PS50106"/>
    </source>
</evidence>
<sequence length="188" mass="20586">MPSRSDAIGGFNANVFPARPAAIDANNQPAAPIGRVDTSLDVRHIRPLNSPLCRSLSPPQPVAMFTSSSAYGHEAGKPLECLSIAVVLEKEQVLDATGNLVYRVGFKVGGGIDQDPSKAPYAYPDLGVYITQIDPHSPAEKAGLRQHDKILQVNDHDFTMLTHEKAVRYIKKYPVLHMLIVRREMATF</sequence>
<dbReference type="GO" id="GO:0098609">
    <property type="term" value="P:cell-cell adhesion"/>
    <property type="evidence" value="ECO:0007669"/>
    <property type="project" value="TreeGrafter"/>
</dbReference>
<dbReference type="GO" id="GO:0019901">
    <property type="term" value="F:protein kinase binding"/>
    <property type="evidence" value="ECO:0007669"/>
    <property type="project" value="TreeGrafter"/>
</dbReference>
<accession>A0A7E4VG01</accession>
<dbReference type="SUPFAM" id="SSF50156">
    <property type="entry name" value="PDZ domain-like"/>
    <property type="match status" value="1"/>
</dbReference>
<dbReference type="GO" id="GO:0098968">
    <property type="term" value="P:neurotransmitter receptor transport postsynaptic membrane to endosome"/>
    <property type="evidence" value="ECO:0007669"/>
    <property type="project" value="TreeGrafter"/>
</dbReference>
<organism evidence="2 3">
    <name type="scientific">Panagrellus redivivus</name>
    <name type="common">Microworm</name>
    <dbReference type="NCBI Taxonomy" id="6233"/>
    <lineage>
        <taxon>Eukaryota</taxon>
        <taxon>Metazoa</taxon>
        <taxon>Ecdysozoa</taxon>
        <taxon>Nematoda</taxon>
        <taxon>Chromadorea</taxon>
        <taxon>Rhabditida</taxon>
        <taxon>Tylenchina</taxon>
        <taxon>Panagrolaimomorpha</taxon>
        <taxon>Panagrolaimoidea</taxon>
        <taxon>Panagrolaimidae</taxon>
        <taxon>Panagrellus</taxon>
    </lineage>
</organism>
<dbReference type="WBParaSite" id="Pan_g20465.t1">
    <property type="protein sequence ID" value="Pan_g20465.t1"/>
    <property type="gene ID" value="Pan_g20465"/>
</dbReference>
<dbReference type="GO" id="GO:0014069">
    <property type="term" value="C:postsynaptic density"/>
    <property type="evidence" value="ECO:0007669"/>
    <property type="project" value="TreeGrafter"/>
</dbReference>
<dbReference type="InterPro" id="IPR001478">
    <property type="entry name" value="PDZ"/>
</dbReference>
<keyword evidence="2" id="KW-1185">Reference proteome</keyword>
<reference evidence="2" key="1">
    <citation type="journal article" date="2013" name="Genetics">
        <title>The draft genome and transcriptome of Panagrellus redivivus are shaped by the harsh demands of a free-living lifestyle.</title>
        <authorList>
            <person name="Srinivasan J."/>
            <person name="Dillman A.R."/>
            <person name="Macchietto M.G."/>
            <person name="Heikkinen L."/>
            <person name="Lakso M."/>
            <person name="Fracchia K.M."/>
            <person name="Antoshechkin I."/>
            <person name="Mortazavi A."/>
            <person name="Wong G."/>
            <person name="Sternberg P.W."/>
        </authorList>
    </citation>
    <scope>NUCLEOTIDE SEQUENCE [LARGE SCALE GENOMIC DNA]</scope>
    <source>
        <strain evidence="2">MT8872</strain>
    </source>
</reference>
<dbReference type="AlphaFoldDB" id="A0A7E4VG01"/>
<dbReference type="GO" id="GO:0043113">
    <property type="term" value="P:receptor clustering"/>
    <property type="evidence" value="ECO:0007669"/>
    <property type="project" value="TreeGrafter"/>
</dbReference>
<dbReference type="Gene3D" id="2.30.42.10">
    <property type="match status" value="1"/>
</dbReference>
<protein>
    <submittedName>
        <fullName evidence="3">PDZ domain-containing protein</fullName>
    </submittedName>
</protein>
<dbReference type="GO" id="GO:0045197">
    <property type="term" value="P:establishment or maintenance of epithelial cell apical/basal polarity"/>
    <property type="evidence" value="ECO:0007669"/>
    <property type="project" value="TreeGrafter"/>
</dbReference>
<dbReference type="Pfam" id="PF00595">
    <property type="entry name" value="PDZ"/>
    <property type="match status" value="1"/>
</dbReference>
<dbReference type="GO" id="GO:0016323">
    <property type="term" value="C:basolateral plasma membrane"/>
    <property type="evidence" value="ECO:0007669"/>
    <property type="project" value="TreeGrafter"/>
</dbReference>
<dbReference type="InterPro" id="IPR036034">
    <property type="entry name" value="PDZ_sf"/>
</dbReference>
<dbReference type="PANTHER" id="PTHR23119">
    <property type="entry name" value="DISCS LARGE"/>
    <property type="match status" value="1"/>
</dbReference>